<dbReference type="PANTHER" id="PTHR37957:SF1">
    <property type="entry name" value="PHYTASE-LIKE DOMAIN-CONTAINING PROTEIN"/>
    <property type="match status" value="1"/>
</dbReference>
<organism evidence="3 4">
    <name type="scientific">Paremcibacter congregatus</name>
    <dbReference type="NCBI Taxonomy" id="2043170"/>
    <lineage>
        <taxon>Bacteria</taxon>
        <taxon>Pseudomonadati</taxon>
        <taxon>Pseudomonadota</taxon>
        <taxon>Alphaproteobacteria</taxon>
        <taxon>Emcibacterales</taxon>
        <taxon>Emcibacteraceae</taxon>
        <taxon>Paremcibacter</taxon>
    </lineage>
</organism>
<dbReference type="OrthoDB" id="9798539at2"/>
<evidence type="ECO:0000256" key="1">
    <source>
        <dbReference type="SAM" id="SignalP"/>
    </source>
</evidence>
<evidence type="ECO:0000313" key="4">
    <source>
        <dbReference type="Proteomes" id="UP000229730"/>
    </source>
</evidence>
<evidence type="ECO:0000313" key="3">
    <source>
        <dbReference type="EMBL" id="PHZ84397.1"/>
    </source>
</evidence>
<dbReference type="Pfam" id="PF13449">
    <property type="entry name" value="Phytase-like"/>
    <property type="match status" value="1"/>
</dbReference>
<comment type="caution">
    <text evidence="3">The sequence shown here is derived from an EMBL/GenBank/DDBJ whole genome shotgun (WGS) entry which is preliminary data.</text>
</comment>
<dbReference type="InParanoid" id="A0A2G4YQ20"/>
<keyword evidence="4" id="KW-1185">Reference proteome</keyword>
<dbReference type="InterPro" id="IPR027372">
    <property type="entry name" value="Phytase-like_dom"/>
</dbReference>
<reference evidence="3 4" key="1">
    <citation type="submission" date="2017-10" db="EMBL/GenBank/DDBJ databases">
        <title>Frigbacter circumglobatus gen. nov. sp. nov., isolated from sediment cultured in situ.</title>
        <authorList>
            <person name="Zhao Z."/>
        </authorList>
    </citation>
    <scope>NUCLEOTIDE SEQUENCE [LARGE SCALE GENOMIC DNA]</scope>
    <source>
        <strain evidence="3 4">ZYL</strain>
    </source>
</reference>
<feature type="domain" description="Phytase-like" evidence="2">
    <location>
        <begin position="46"/>
        <end position="353"/>
    </location>
</feature>
<feature type="chain" id="PRO_5013707098" description="Phytase-like domain-containing protein" evidence="1">
    <location>
        <begin position="25"/>
        <end position="371"/>
    </location>
</feature>
<accession>A0A2G4YQ20</accession>
<dbReference type="EMBL" id="PDEM01000024">
    <property type="protein sequence ID" value="PHZ84397.1"/>
    <property type="molecule type" value="Genomic_DNA"/>
</dbReference>
<protein>
    <recommendedName>
        <fullName evidence="2">Phytase-like domain-containing protein</fullName>
    </recommendedName>
</protein>
<keyword evidence="1" id="KW-0732">Signal</keyword>
<name>A0A2G4YQ20_9PROT</name>
<dbReference type="AlphaFoldDB" id="A0A2G4YQ20"/>
<proteinExistence type="predicted"/>
<dbReference type="RefSeq" id="WP_099473301.1">
    <property type="nucleotide sequence ID" value="NZ_CAXBMK010000003.1"/>
</dbReference>
<dbReference type="Proteomes" id="UP000229730">
    <property type="component" value="Unassembled WGS sequence"/>
</dbReference>
<sequence length="371" mass="40294">MRTRIATLLGLWALFLTPSVSASAEDIALAYIGQQVIPHGFMYKDTTVGGLSALDYNPVTGRYVAISDDRSDRNPARFYELELTFDETGFPGWHLVDRHFIRRPDGSFFPRPTMMGETSVDPEALKLAPGGQSYFWTSEGHAQHRVAPFIREMALDGRYIRDLSLPAKYLLNDAGSNGVRDNLAFEALTINRDGKSLTVSTEGPLVQDAAEATAGHGAPVRFLTLDIATGKPVAEHIYPVSPVHRESLPFGNFSVNGVVAILALDQQKYIVMERSFSTGAGLSVKLYLADMTAATDVLALDSLAGQTVTAAEKTLLLDLGSLGIAIDNLEGMAFGKPLDDGRRTVLLISDDNFRAAQITQILAFVVEGETR</sequence>
<feature type="signal peptide" evidence="1">
    <location>
        <begin position="1"/>
        <end position="24"/>
    </location>
</feature>
<gene>
    <name evidence="3" type="ORF">CRD36_11305</name>
</gene>
<evidence type="ECO:0000259" key="2">
    <source>
        <dbReference type="Pfam" id="PF13449"/>
    </source>
</evidence>
<dbReference type="PANTHER" id="PTHR37957">
    <property type="entry name" value="BLR7070 PROTEIN"/>
    <property type="match status" value="1"/>
</dbReference>